<dbReference type="EMBL" id="FNGX01000001">
    <property type="protein sequence ID" value="SDL23787.1"/>
    <property type="molecule type" value="Genomic_DNA"/>
</dbReference>
<evidence type="ECO:0000313" key="1">
    <source>
        <dbReference type="EMBL" id="SDL23787.1"/>
    </source>
</evidence>
<organism evidence="1 2">
    <name type="scientific">Streptococcus equinus</name>
    <name type="common">Streptococcus bovis</name>
    <dbReference type="NCBI Taxonomy" id="1335"/>
    <lineage>
        <taxon>Bacteria</taxon>
        <taxon>Bacillati</taxon>
        <taxon>Bacillota</taxon>
        <taxon>Bacilli</taxon>
        <taxon>Lactobacillales</taxon>
        <taxon>Streptococcaceae</taxon>
        <taxon>Streptococcus</taxon>
    </lineage>
</organism>
<accession>A0A1G9IF22</accession>
<dbReference type="AlphaFoldDB" id="A0A1G9IF22"/>
<dbReference type="RefSeq" id="WP_074565965.1">
    <property type="nucleotide sequence ID" value="NZ_FNGX01000001.1"/>
</dbReference>
<sequence>MKKQREELEEYWNDQLDYLKRSIDYFDQGHETEARRIANSLRIILHDTKMSRSLVKQLHRNIVYLSSSYLYTPSNLLPSWTLLQVQSIIKNGNLVLKYLPNLDFPIGNQRLFFMTFEDWWNEVIFDDKNNVFTRRDIVLFVANTDGGAHVDPDLKKSFALLTKYNSLGISDLNGTQPQNNPIYQAIRVIAEEFLISVNDCLSGLKTRICYKERQFEMRFVDENRRYKWPTTDMNYSPETMEIVSKHKVQSRKLYRQDFGNGKKVEYIGL</sequence>
<dbReference type="Proteomes" id="UP000183162">
    <property type="component" value="Unassembled WGS sequence"/>
</dbReference>
<dbReference type="OrthoDB" id="1551235at2"/>
<reference evidence="1 2" key="1">
    <citation type="submission" date="2016-10" db="EMBL/GenBank/DDBJ databases">
        <authorList>
            <person name="de Groot N.N."/>
        </authorList>
    </citation>
    <scope>NUCLEOTIDE SEQUENCE [LARGE SCALE GENOMIC DNA]</scope>
    <source>
        <strain evidence="1 2">Sb09</strain>
    </source>
</reference>
<protein>
    <submittedName>
        <fullName evidence="1">Uncharacterized protein</fullName>
    </submittedName>
</protein>
<gene>
    <name evidence="1" type="ORF">SAMN05216400_0161</name>
</gene>
<name>A0A1G9IF22_STREI</name>
<evidence type="ECO:0000313" key="2">
    <source>
        <dbReference type="Proteomes" id="UP000183162"/>
    </source>
</evidence>
<proteinExistence type="predicted"/>